<dbReference type="PANTHER" id="PTHR31325">
    <property type="entry name" value="OS01G0798800 PROTEIN-RELATED"/>
    <property type="match status" value="1"/>
</dbReference>
<keyword evidence="2" id="KW-0812">Transmembrane</keyword>
<dbReference type="Pfam" id="PF13968">
    <property type="entry name" value="DUF4220"/>
    <property type="match status" value="1"/>
</dbReference>
<feature type="domain" description="DUF4220" evidence="3">
    <location>
        <begin position="196"/>
        <end position="587"/>
    </location>
</feature>
<feature type="transmembrane region" description="Helical" evidence="2">
    <location>
        <begin position="160"/>
        <end position="179"/>
    </location>
</feature>
<accession>A0AAV5IE31</accession>
<comment type="caution">
    <text evidence="4">The sequence shown here is derived from an EMBL/GenBank/DDBJ whole genome shotgun (WGS) entry which is preliminary data.</text>
</comment>
<feature type="region of interest" description="Disordered" evidence="1">
    <location>
        <begin position="940"/>
        <end position="972"/>
    </location>
</feature>
<evidence type="ECO:0000313" key="5">
    <source>
        <dbReference type="Proteomes" id="UP001054252"/>
    </source>
</evidence>
<feature type="compositionally biased region" description="Acidic residues" evidence="1">
    <location>
        <begin position="36"/>
        <end position="47"/>
    </location>
</feature>
<evidence type="ECO:0000313" key="4">
    <source>
        <dbReference type="EMBL" id="GKU95909.1"/>
    </source>
</evidence>
<dbReference type="Proteomes" id="UP001054252">
    <property type="component" value="Unassembled WGS sequence"/>
</dbReference>
<evidence type="ECO:0000256" key="1">
    <source>
        <dbReference type="SAM" id="MobiDB-lite"/>
    </source>
</evidence>
<name>A0AAV5IE31_9ROSI</name>
<dbReference type="Pfam" id="PF04578">
    <property type="entry name" value="DUF594"/>
    <property type="match status" value="1"/>
</dbReference>
<feature type="region of interest" description="Disordered" evidence="1">
    <location>
        <begin position="805"/>
        <end position="827"/>
    </location>
</feature>
<feature type="transmembrane region" description="Helical" evidence="2">
    <location>
        <begin position="479"/>
        <end position="501"/>
    </location>
</feature>
<keyword evidence="2" id="KW-1133">Transmembrane helix</keyword>
<evidence type="ECO:0000259" key="3">
    <source>
        <dbReference type="Pfam" id="PF13968"/>
    </source>
</evidence>
<organism evidence="4 5">
    <name type="scientific">Rubroshorea leprosula</name>
    <dbReference type="NCBI Taxonomy" id="152421"/>
    <lineage>
        <taxon>Eukaryota</taxon>
        <taxon>Viridiplantae</taxon>
        <taxon>Streptophyta</taxon>
        <taxon>Embryophyta</taxon>
        <taxon>Tracheophyta</taxon>
        <taxon>Spermatophyta</taxon>
        <taxon>Magnoliopsida</taxon>
        <taxon>eudicotyledons</taxon>
        <taxon>Gunneridae</taxon>
        <taxon>Pentapetalae</taxon>
        <taxon>rosids</taxon>
        <taxon>malvids</taxon>
        <taxon>Malvales</taxon>
        <taxon>Dipterocarpaceae</taxon>
        <taxon>Rubroshorea</taxon>
    </lineage>
</organism>
<reference evidence="4 5" key="1">
    <citation type="journal article" date="2021" name="Commun. Biol.">
        <title>The genome of Shorea leprosula (Dipterocarpaceae) highlights the ecological relevance of drought in aseasonal tropical rainforests.</title>
        <authorList>
            <person name="Ng K.K.S."/>
            <person name="Kobayashi M.J."/>
            <person name="Fawcett J.A."/>
            <person name="Hatakeyama M."/>
            <person name="Paape T."/>
            <person name="Ng C.H."/>
            <person name="Ang C.C."/>
            <person name="Tnah L.H."/>
            <person name="Lee C.T."/>
            <person name="Nishiyama T."/>
            <person name="Sese J."/>
            <person name="O'Brien M.J."/>
            <person name="Copetti D."/>
            <person name="Mohd Noor M.I."/>
            <person name="Ong R.C."/>
            <person name="Putra M."/>
            <person name="Sireger I.Z."/>
            <person name="Indrioko S."/>
            <person name="Kosugi Y."/>
            <person name="Izuno A."/>
            <person name="Isagi Y."/>
            <person name="Lee S.L."/>
            <person name="Shimizu K.K."/>
        </authorList>
    </citation>
    <scope>NUCLEOTIDE SEQUENCE [LARGE SCALE GENOMIC DNA]</scope>
    <source>
        <strain evidence="4">214</strain>
    </source>
</reference>
<feature type="transmembrane region" description="Helical" evidence="2">
    <location>
        <begin position="446"/>
        <end position="467"/>
    </location>
</feature>
<dbReference type="InterPro" id="IPR025315">
    <property type="entry name" value="DUF4220"/>
</dbReference>
<feature type="compositionally biased region" description="Polar residues" evidence="1">
    <location>
        <begin position="806"/>
        <end position="819"/>
    </location>
</feature>
<protein>
    <recommendedName>
        <fullName evidence="3">DUF4220 domain-containing protein</fullName>
    </recommendedName>
</protein>
<dbReference type="EMBL" id="BPVZ01000009">
    <property type="protein sequence ID" value="GKU95909.1"/>
    <property type="molecule type" value="Genomic_DNA"/>
</dbReference>
<feature type="compositionally biased region" description="Polar residues" evidence="1">
    <location>
        <begin position="1"/>
        <end position="18"/>
    </location>
</feature>
<proteinExistence type="predicted"/>
<feature type="region of interest" description="Disordered" evidence="1">
    <location>
        <begin position="1"/>
        <end position="47"/>
    </location>
</feature>
<keyword evidence="5" id="KW-1185">Reference proteome</keyword>
<evidence type="ECO:0000256" key="2">
    <source>
        <dbReference type="SAM" id="Phobius"/>
    </source>
</evidence>
<dbReference type="InterPro" id="IPR007658">
    <property type="entry name" value="DUF594"/>
</dbReference>
<feature type="compositionally biased region" description="Low complexity" evidence="1">
    <location>
        <begin position="19"/>
        <end position="35"/>
    </location>
</feature>
<gene>
    <name evidence="4" type="ORF">SLEP1_g9207</name>
</gene>
<sequence>MRSSSTTALISLMTGGTKSISSSISRPSASSNPSDVDVDVGGDDDDFPLERRVERRVSGLASNGAASTVGGVEVKLEPHRESVRLVRFESNSEDDDNGALVVDLNSGDEYGMDHVDGYDEDETLRDIAECRGGVRESCINQRNKMVTVVPKRIKRTWDAWNIRGVLLFSLSLQALLILVSPYRKATKKSFIMFLVWSGYLLADWAANFAVGLISDSQSDQSDQLPRNSTSSENSDLLAFWAPFLLLHLGGPDTITALALEDNELWLRHMLGLISQAAAALYVFAQSLPNGLWMPTMLMFIAGVIKYGERTRALFLASLDRFRDSLLSEPDPGPNYAKLMEEYASKREAKLPTQIIYIPEPDKDTKIPDKTITLDDVKVVQKAYNYFKTFKGLVVDLIFSFKERNESRDFFRQLKPEDALRVVEVELNFIYEVLYTKVQVIQSAIGYIFRAVALGAILSSLGVFHYRVKKKGVYHGLDVRITYTLLWGAIALDFIALFMLIFSDWTLATVELLDVDDDSVSDRRKNSRRMKLKRWVVSIFGVFLSCKNPCWRPSKCMENHKVQHHVLATPILFRRWSGSVSGHNLIRYCLKGGPKTVHDFTGWTRVCIGKIAQYTGIALLLKWFRETVYPTTIKPIIIKGFLKPMAKKIRGFWKGVFTPVGEFVDSIGLTIRRWTAKRPWSSWVADKISKSVRYIWNLPWNLIDLLGLQDILDSLRYVSIDRFTFELWRFIFTELKQKSDYADDPETAKRISASRGDWILTDSDSDNTERRKLMRYVTDVKYDESLLLWHIATELLYNDDREKFASATPTNQQTNNNSGSGCWPKNEKSDEKWKERDFDEYDYREFSKMLSDYMIYLLIMQPTMMSAVAGIGKIRFRDTCAEARRFFTRRRLGAKDQEKACDQILGVNTDVEPVHVKGDRSKSVLFDACILAKKLKELEKEEKERMEKERKERKERKEEKEEKEKEKDEEKEARKNKWKLLSRMWVELMSYAAAHCRANTHAQQLSKGGELITFVWLLMAHFGLGEQFQINEGHARAKLVVGK</sequence>
<dbReference type="AlphaFoldDB" id="A0AAV5IE31"/>
<keyword evidence="2" id="KW-0472">Membrane</keyword>